<protein>
    <submittedName>
        <fullName evidence="7">Uncharacterized protein</fullName>
    </submittedName>
</protein>
<feature type="domain" description="Tyrosine-protein phosphatase" evidence="5">
    <location>
        <begin position="98"/>
        <end position="253"/>
    </location>
</feature>
<comment type="caution">
    <text evidence="7">The sequence shown here is derived from an EMBL/GenBank/DDBJ whole genome shotgun (WGS) entry which is preliminary data.</text>
</comment>
<dbReference type="PROSITE" id="PS50056">
    <property type="entry name" value="TYR_PHOSPHATASE_2"/>
    <property type="match status" value="1"/>
</dbReference>
<feature type="region of interest" description="Disordered" evidence="4">
    <location>
        <begin position="13"/>
        <end position="61"/>
    </location>
</feature>
<evidence type="ECO:0000313" key="8">
    <source>
        <dbReference type="Proteomes" id="UP001055712"/>
    </source>
</evidence>
<reference evidence="7" key="2">
    <citation type="submission" date="2020-11" db="EMBL/GenBank/DDBJ databases">
        <authorList>
            <person name="Cecchin M."/>
            <person name="Marcolungo L."/>
            <person name="Rossato M."/>
            <person name="Girolomoni L."/>
            <person name="Cosentino E."/>
            <person name="Cuine S."/>
            <person name="Li-Beisson Y."/>
            <person name="Delledonne M."/>
            <person name="Ballottari M."/>
        </authorList>
    </citation>
    <scope>NUCLEOTIDE SEQUENCE</scope>
    <source>
        <strain evidence="7">211/11P</strain>
        <tissue evidence="7">Whole cell</tissue>
    </source>
</reference>
<keyword evidence="1" id="KW-0378">Hydrolase</keyword>
<dbReference type="InterPro" id="IPR000340">
    <property type="entry name" value="Dual-sp_phosphatase_cat-dom"/>
</dbReference>
<accession>A0A9D4YWX5</accession>
<gene>
    <name evidence="7" type="ORF">D9Q98_005225</name>
</gene>
<dbReference type="PROSITE" id="PS50054">
    <property type="entry name" value="TYR_PHOSPHATASE_DUAL"/>
    <property type="match status" value="1"/>
</dbReference>
<dbReference type="GO" id="GO:0005983">
    <property type="term" value="P:starch catabolic process"/>
    <property type="evidence" value="ECO:0007669"/>
    <property type="project" value="TreeGrafter"/>
</dbReference>
<evidence type="ECO:0000256" key="2">
    <source>
        <dbReference type="ARBA" id="ARBA00022912"/>
    </source>
</evidence>
<dbReference type="InterPro" id="IPR020422">
    <property type="entry name" value="TYR_PHOSPHATASE_DUAL_dom"/>
</dbReference>
<dbReference type="Gene3D" id="3.90.190.10">
    <property type="entry name" value="Protein tyrosine phosphatase superfamily"/>
    <property type="match status" value="1"/>
</dbReference>
<keyword evidence="8" id="KW-1185">Reference proteome</keyword>
<evidence type="ECO:0000259" key="5">
    <source>
        <dbReference type="PROSITE" id="PS50054"/>
    </source>
</evidence>
<feature type="domain" description="Tyrosine specific protein phosphatases" evidence="6">
    <location>
        <begin position="174"/>
        <end position="232"/>
    </location>
</feature>
<name>A0A9D4YWX5_CHLVU</name>
<dbReference type="GO" id="GO:0019203">
    <property type="term" value="F:carbohydrate phosphatase activity"/>
    <property type="evidence" value="ECO:0007669"/>
    <property type="project" value="InterPro"/>
</dbReference>
<dbReference type="EMBL" id="SIDB01000007">
    <property type="protein sequence ID" value="KAI3430632.1"/>
    <property type="molecule type" value="Genomic_DNA"/>
</dbReference>
<dbReference type="InterPro" id="IPR016130">
    <property type="entry name" value="Tyr_Pase_AS"/>
</dbReference>
<evidence type="ECO:0000313" key="7">
    <source>
        <dbReference type="EMBL" id="KAI3430632.1"/>
    </source>
</evidence>
<dbReference type="GO" id="GO:0004721">
    <property type="term" value="F:phosphoprotein phosphatase activity"/>
    <property type="evidence" value="ECO:0007669"/>
    <property type="project" value="UniProtKB-KW"/>
</dbReference>
<keyword evidence="2" id="KW-0904">Protein phosphatase</keyword>
<dbReference type="Pfam" id="PF00782">
    <property type="entry name" value="DSPc"/>
    <property type="match status" value="1"/>
</dbReference>
<dbReference type="GO" id="GO:0009507">
    <property type="term" value="C:chloroplast"/>
    <property type="evidence" value="ECO:0007669"/>
    <property type="project" value="TreeGrafter"/>
</dbReference>
<sequence>MLACTVRCSAQPQTRLAQAERPGRWAHIGKRGTPFRSTPAANSAKTAAAAPGVVEPAAHASKDSAESVVEKYNREMAEKMGWTNLANPFEYNFDRGLYFHYVAPDLVVGSQPRHAADVDDLAKEGVTHILNLQQDKDLEYWNVSLHEISSRSAHHGMHLIRTPAVDFSPHSLRDTLPRAVREQELARAAGGKVYVHCTAGLGRSPAVAIASLYWFTDMQLDEAYAYLTGIRPCGPNKDAIRGATYDLLSNRPHEHFQHEPDHAFATLSSQDRDVIRAKLLGNH</sequence>
<feature type="compositionally biased region" description="Low complexity" evidence="4">
    <location>
        <begin position="37"/>
        <end position="59"/>
    </location>
</feature>
<dbReference type="PROSITE" id="PS00383">
    <property type="entry name" value="TYR_PHOSPHATASE_1"/>
    <property type="match status" value="1"/>
</dbReference>
<dbReference type="OrthoDB" id="273181at2759"/>
<dbReference type="InterPro" id="IPR000387">
    <property type="entry name" value="Tyr_Pase_dom"/>
</dbReference>
<keyword evidence="3" id="KW-0119">Carbohydrate metabolism</keyword>
<evidence type="ECO:0000259" key="6">
    <source>
        <dbReference type="PROSITE" id="PS50056"/>
    </source>
</evidence>
<evidence type="ECO:0000256" key="1">
    <source>
        <dbReference type="ARBA" id="ARBA00022801"/>
    </source>
</evidence>
<organism evidence="7 8">
    <name type="scientific">Chlorella vulgaris</name>
    <name type="common">Green alga</name>
    <dbReference type="NCBI Taxonomy" id="3077"/>
    <lineage>
        <taxon>Eukaryota</taxon>
        <taxon>Viridiplantae</taxon>
        <taxon>Chlorophyta</taxon>
        <taxon>core chlorophytes</taxon>
        <taxon>Trebouxiophyceae</taxon>
        <taxon>Chlorellales</taxon>
        <taxon>Chlorellaceae</taxon>
        <taxon>Chlorella clade</taxon>
        <taxon>Chlorella</taxon>
    </lineage>
</organism>
<reference evidence="7" key="1">
    <citation type="journal article" date="2019" name="Plant J.">
        <title>Chlorella vulgaris genome assembly and annotation reveals the molecular basis for metabolic acclimation to high light conditions.</title>
        <authorList>
            <person name="Cecchin M."/>
            <person name="Marcolungo L."/>
            <person name="Rossato M."/>
            <person name="Girolomoni L."/>
            <person name="Cosentino E."/>
            <person name="Cuine S."/>
            <person name="Li-Beisson Y."/>
            <person name="Delledonne M."/>
            <person name="Ballottari M."/>
        </authorList>
    </citation>
    <scope>NUCLEOTIDE SEQUENCE</scope>
    <source>
        <strain evidence="7">211/11P</strain>
    </source>
</reference>
<dbReference type="InterPro" id="IPR052832">
    <property type="entry name" value="Starch-Glucan_Phosphatase"/>
</dbReference>
<dbReference type="PANTHER" id="PTHR46642">
    <property type="entry name" value="DUAL SPECIFICITY PHOSPHATASE, SUBGROUP, CATALYTIC DOMAIN"/>
    <property type="match status" value="1"/>
</dbReference>
<dbReference type="CDD" id="cd14526">
    <property type="entry name" value="DSP_laforin-like"/>
    <property type="match status" value="1"/>
</dbReference>
<dbReference type="InterPro" id="IPR045204">
    <property type="entry name" value="DSP_laforin-like"/>
</dbReference>
<evidence type="ECO:0000256" key="4">
    <source>
        <dbReference type="SAM" id="MobiDB-lite"/>
    </source>
</evidence>
<dbReference type="PANTHER" id="PTHR46642:SF2">
    <property type="entry name" value="PHOSPHOGLUCAN PHOSPHATASE LSF2, CHLOROPLASTIC"/>
    <property type="match status" value="1"/>
</dbReference>
<proteinExistence type="predicted"/>
<dbReference type="AlphaFoldDB" id="A0A9D4YWX5"/>
<dbReference type="GO" id="GO:2001070">
    <property type="term" value="F:starch binding"/>
    <property type="evidence" value="ECO:0007669"/>
    <property type="project" value="TreeGrafter"/>
</dbReference>
<dbReference type="InterPro" id="IPR029021">
    <property type="entry name" value="Prot-tyrosine_phosphatase-like"/>
</dbReference>
<dbReference type="Proteomes" id="UP001055712">
    <property type="component" value="Unassembled WGS sequence"/>
</dbReference>
<evidence type="ECO:0000256" key="3">
    <source>
        <dbReference type="ARBA" id="ARBA00023277"/>
    </source>
</evidence>
<dbReference type="SUPFAM" id="SSF52799">
    <property type="entry name" value="(Phosphotyrosine protein) phosphatases II"/>
    <property type="match status" value="1"/>
</dbReference>
<dbReference type="SMART" id="SM00195">
    <property type="entry name" value="DSPc"/>
    <property type="match status" value="1"/>
</dbReference>